<dbReference type="AlphaFoldDB" id="A0A7I8IZ57"/>
<dbReference type="Pfam" id="PF13867">
    <property type="entry name" value="SAP30_Sin3_bdg"/>
    <property type="match status" value="1"/>
</dbReference>
<keyword evidence="4" id="KW-0805">Transcription regulation</keyword>
<comment type="similarity">
    <text evidence="2">Belongs to the SAP30 family.</text>
</comment>
<protein>
    <recommendedName>
        <fullName evidence="7">Histone deacetylase complex subunit SAP30 Sin3 binding domain-containing protein</fullName>
    </recommendedName>
</protein>
<dbReference type="EMBL" id="CACRZD030000007">
    <property type="protein sequence ID" value="CAA6662992.1"/>
    <property type="molecule type" value="Genomic_DNA"/>
</dbReference>
<sequence length="123" mass="14173">MRNFYYYSISWSVATVLANGIEVKLQRNALSVIEAPTGHEEDNENDYENMLWNGSDKVDLSKLETTALWRYLRHFNLVGADPNPSKEQLIDAVQRHFMSQQLDELQVIPGFIQAAKRLKTLCN</sequence>
<dbReference type="PANTHER" id="PTHR13286:SF6">
    <property type="entry name" value="HISTONE DEACETYLASE COMPLEX SUBUNIT SAP30L-RELATED"/>
    <property type="match status" value="1"/>
</dbReference>
<reference evidence="8 9" key="1">
    <citation type="submission" date="2019-12" db="EMBL/GenBank/DDBJ databases">
        <authorList>
            <person name="Scholz U."/>
            <person name="Mascher M."/>
            <person name="Fiebig A."/>
        </authorList>
    </citation>
    <scope>NUCLEOTIDE SEQUENCE</scope>
</reference>
<organism evidence="8">
    <name type="scientific">Spirodela intermedia</name>
    <name type="common">Intermediate duckweed</name>
    <dbReference type="NCBI Taxonomy" id="51605"/>
    <lineage>
        <taxon>Eukaryota</taxon>
        <taxon>Viridiplantae</taxon>
        <taxon>Streptophyta</taxon>
        <taxon>Embryophyta</taxon>
        <taxon>Tracheophyta</taxon>
        <taxon>Spermatophyta</taxon>
        <taxon>Magnoliopsida</taxon>
        <taxon>Liliopsida</taxon>
        <taxon>Araceae</taxon>
        <taxon>Lemnoideae</taxon>
        <taxon>Spirodela</taxon>
    </lineage>
</organism>
<evidence type="ECO:0000256" key="4">
    <source>
        <dbReference type="ARBA" id="ARBA00023015"/>
    </source>
</evidence>
<dbReference type="GO" id="GO:0000118">
    <property type="term" value="C:histone deacetylase complex"/>
    <property type="evidence" value="ECO:0007669"/>
    <property type="project" value="TreeGrafter"/>
</dbReference>
<keyword evidence="3" id="KW-0678">Repressor</keyword>
<dbReference type="InterPro" id="IPR038291">
    <property type="entry name" value="SAP30_C_sf"/>
</dbReference>
<dbReference type="EMBL" id="LR743594">
    <property type="protein sequence ID" value="CAA2623449.1"/>
    <property type="molecule type" value="Genomic_DNA"/>
</dbReference>
<evidence type="ECO:0000256" key="3">
    <source>
        <dbReference type="ARBA" id="ARBA00022491"/>
    </source>
</evidence>
<name>A0A7I8IZ57_SPIIN</name>
<dbReference type="Gene3D" id="6.10.160.20">
    <property type="match status" value="1"/>
</dbReference>
<keyword evidence="9" id="KW-1185">Reference proteome</keyword>
<keyword evidence="6" id="KW-0539">Nucleus</keyword>
<evidence type="ECO:0000256" key="5">
    <source>
        <dbReference type="ARBA" id="ARBA00023163"/>
    </source>
</evidence>
<proteinExistence type="inferred from homology"/>
<comment type="subcellular location">
    <subcellularLocation>
        <location evidence="1">Nucleus</location>
    </subcellularLocation>
</comment>
<dbReference type="GO" id="GO:0003712">
    <property type="term" value="F:transcription coregulator activity"/>
    <property type="evidence" value="ECO:0007669"/>
    <property type="project" value="TreeGrafter"/>
</dbReference>
<accession>A0A7I8IZ57</accession>
<dbReference type="GO" id="GO:0006355">
    <property type="term" value="P:regulation of DNA-templated transcription"/>
    <property type="evidence" value="ECO:0007669"/>
    <property type="project" value="TreeGrafter"/>
</dbReference>
<dbReference type="InterPro" id="IPR025718">
    <property type="entry name" value="SAP30_Sin3-bd"/>
</dbReference>
<evidence type="ECO:0000256" key="2">
    <source>
        <dbReference type="ARBA" id="ARBA00006283"/>
    </source>
</evidence>
<evidence type="ECO:0000256" key="6">
    <source>
        <dbReference type="ARBA" id="ARBA00023242"/>
    </source>
</evidence>
<keyword evidence="5" id="KW-0804">Transcription</keyword>
<dbReference type="Proteomes" id="UP001189122">
    <property type="component" value="Unassembled WGS sequence"/>
</dbReference>
<evidence type="ECO:0000313" key="9">
    <source>
        <dbReference type="Proteomes" id="UP001189122"/>
    </source>
</evidence>
<evidence type="ECO:0000313" key="8">
    <source>
        <dbReference type="EMBL" id="CAA2623449.1"/>
    </source>
</evidence>
<evidence type="ECO:0000256" key="1">
    <source>
        <dbReference type="ARBA" id="ARBA00004123"/>
    </source>
</evidence>
<dbReference type="PANTHER" id="PTHR13286">
    <property type="entry name" value="SAP30"/>
    <property type="match status" value="1"/>
</dbReference>
<dbReference type="InterPro" id="IPR024145">
    <property type="entry name" value="His_deAcase_SAP30/SAP30L"/>
</dbReference>
<gene>
    <name evidence="8" type="ORF">SI7747_07009377</name>
</gene>
<evidence type="ECO:0000259" key="7">
    <source>
        <dbReference type="Pfam" id="PF13867"/>
    </source>
</evidence>
<feature type="domain" description="Histone deacetylase complex subunit SAP30 Sin3 binding" evidence="7">
    <location>
        <begin position="63"/>
        <end position="116"/>
    </location>
</feature>